<feature type="domain" description="HTH gntR-type" evidence="4">
    <location>
        <begin position="11"/>
        <end position="79"/>
    </location>
</feature>
<dbReference type="InterPro" id="IPR028978">
    <property type="entry name" value="Chorismate_lyase_/UTRA_dom_sf"/>
</dbReference>
<dbReference type="PANTHER" id="PTHR44846:SF1">
    <property type="entry name" value="MANNOSYL-D-GLYCERATE TRANSPORT_METABOLISM SYSTEM REPRESSOR MNGR-RELATED"/>
    <property type="match status" value="1"/>
</dbReference>
<evidence type="ECO:0000313" key="6">
    <source>
        <dbReference type="Proteomes" id="UP000239576"/>
    </source>
</evidence>
<dbReference type="OrthoDB" id="9815017at2"/>
<dbReference type="PANTHER" id="PTHR44846">
    <property type="entry name" value="MANNOSYL-D-GLYCERATE TRANSPORT/METABOLISM SYSTEM REPRESSOR MNGR-RELATED"/>
    <property type="match status" value="1"/>
</dbReference>
<evidence type="ECO:0000259" key="4">
    <source>
        <dbReference type="PROSITE" id="PS50949"/>
    </source>
</evidence>
<evidence type="ECO:0000313" key="5">
    <source>
        <dbReference type="EMBL" id="PSB23523.1"/>
    </source>
</evidence>
<sequence>MTRLVIAQAKSPLHSLISEKLREQIASGIYAAGEQLPSEHQLMEQFGVSRITVRRAIANLVNQGLVTAHRGKGVFVNEQRKVVYSLSNPLVFFDEDMARQGVTLSIRNLVFEPQQAPESVQHCLQLSHEQRDVYLQKKCLLIDQVPIMIDTTYILADLGAAYAADLQTRMTFPTLEQNGVAIVRIEATLESTHADHELSAHLEIPLGSPLMVYRYTAYTHQEKPILCGEALSRGDRLSYSVVLTKPIDS</sequence>
<organism evidence="5 6">
    <name type="scientific">Stenomitos frigidus ULC18</name>
    <dbReference type="NCBI Taxonomy" id="2107698"/>
    <lineage>
        <taxon>Bacteria</taxon>
        <taxon>Bacillati</taxon>
        <taxon>Cyanobacteriota</taxon>
        <taxon>Cyanophyceae</taxon>
        <taxon>Leptolyngbyales</taxon>
        <taxon>Leptolyngbyaceae</taxon>
        <taxon>Stenomitos</taxon>
    </lineage>
</organism>
<dbReference type="InterPro" id="IPR036390">
    <property type="entry name" value="WH_DNA-bd_sf"/>
</dbReference>
<evidence type="ECO:0000256" key="2">
    <source>
        <dbReference type="ARBA" id="ARBA00023125"/>
    </source>
</evidence>
<dbReference type="Gene3D" id="1.10.10.10">
    <property type="entry name" value="Winged helix-like DNA-binding domain superfamily/Winged helix DNA-binding domain"/>
    <property type="match status" value="1"/>
</dbReference>
<reference evidence="6" key="1">
    <citation type="submission" date="2018-02" db="EMBL/GenBank/DDBJ databases">
        <authorList>
            <person name="Moore K."/>
            <person name="Momper L."/>
        </authorList>
    </citation>
    <scope>NUCLEOTIDE SEQUENCE [LARGE SCALE GENOMIC DNA]</scope>
    <source>
        <strain evidence="6">ULC18</strain>
    </source>
</reference>
<dbReference type="AlphaFoldDB" id="A0A2T1DSP6"/>
<evidence type="ECO:0000256" key="1">
    <source>
        <dbReference type="ARBA" id="ARBA00023015"/>
    </source>
</evidence>
<dbReference type="PRINTS" id="PR00035">
    <property type="entry name" value="HTHGNTR"/>
</dbReference>
<dbReference type="InterPro" id="IPR000524">
    <property type="entry name" value="Tscrpt_reg_HTH_GntR"/>
</dbReference>
<dbReference type="RefSeq" id="WP_106261165.1">
    <property type="nucleotide sequence ID" value="NZ_CAWNSW010000114.1"/>
</dbReference>
<keyword evidence="3" id="KW-0804">Transcription</keyword>
<comment type="caution">
    <text evidence="5">The sequence shown here is derived from an EMBL/GenBank/DDBJ whole genome shotgun (WGS) entry which is preliminary data.</text>
</comment>
<dbReference type="SUPFAM" id="SSF46785">
    <property type="entry name" value="Winged helix' DNA-binding domain"/>
    <property type="match status" value="1"/>
</dbReference>
<keyword evidence="6" id="KW-1185">Reference proteome</keyword>
<keyword evidence="2" id="KW-0238">DNA-binding</keyword>
<dbReference type="InterPro" id="IPR011663">
    <property type="entry name" value="UTRA"/>
</dbReference>
<dbReference type="GO" id="GO:0003677">
    <property type="term" value="F:DNA binding"/>
    <property type="evidence" value="ECO:0007669"/>
    <property type="project" value="UniProtKB-KW"/>
</dbReference>
<reference evidence="5 6" key="2">
    <citation type="submission" date="2018-03" db="EMBL/GenBank/DDBJ databases">
        <title>The ancient ancestry and fast evolution of plastids.</title>
        <authorList>
            <person name="Moore K.R."/>
            <person name="Magnabosco C."/>
            <person name="Momper L."/>
            <person name="Gold D.A."/>
            <person name="Bosak T."/>
            <person name="Fournier G.P."/>
        </authorList>
    </citation>
    <scope>NUCLEOTIDE SEQUENCE [LARGE SCALE GENOMIC DNA]</scope>
    <source>
        <strain evidence="5 6">ULC18</strain>
    </source>
</reference>
<proteinExistence type="predicted"/>
<keyword evidence="1" id="KW-0805">Transcription regulation</keyword>
<dbReference type="InterPro" id="IPR036388">
    <property type="entry name" value="WH-like_DNA-bd_sf"/>
</dbReference>
<dbReference type="FunFam" id="1.10.10.10:FF:000079">
    <property type="entry name" value="GntR family transcriptional regulator"/>
    <property type="match status" value="1"/>
</dbReference>
<dbReference type="InterPro" id="IPR050679">
    <property type="entry name" value="Bact_HTH_transcr_reg"/>
</dbReference>
<dbReference type="Pfam" id="PF00392">
    <property type="entry name" value="GntR"/>
    <property type="match status" value="1"/>
</dbReference>
<dbReference type="GO" id="GO:0003700">
    <property type="term" value="F:DNA-binding transcription factor activity"/>
    <property type="evidence" value="ECO:0007669"/>
    <property type="project" value="InterPro"/>
</dbReference>
<dbReference type="SUPFAM" id="SSF64288">
    <property type="entry name" value="Chorismate lyase-like"/>
    <property type="match status" value="1"/>
</dbReference>
<dbReference type="GO" id="GO:0045892">
    <property type="term" value="P:negative regulation of DNA-templated transcription"/>
    <property type="evidence" value="ECO:0007669"/>
    <property type="project" value="TreeGrafter"/>
</dbReference>
<dbReference type="SMART" id="SM00345">
    <property type="entry name" value="HTH_GNTR"/>
    <property type="match status" value="1"/>
</dbReference>
<accession>A0A2T1DSP6</accession>
<protein>
    <submittedName>
        <fullName evidence="5">GntR family transcriptional regulator</fullName>
    </submittedName>
</protein>
<dbReference type="EMBL" id="PVWK01000162">
    <property type="protein sequence ID" value="PSB23523.1"/>
    <property type="molecule type" value="Genomic_DNA"/>
</dbReference>
<dbReference type="Proteomes" id="UP000239576">
    <property type="component" value="Unassembled WGS sequence"/>
</dbReference>
<dbReference type="Gene3D" id="3.40.1410.10">
    <property type="entry name" value="Chorismate lyase-like"/>
    <property type="match status" value="1"/>
</dbReference>
<dbReference type="SMART" id="SM00866">
    <property type="entry name" value="UTRA"/>
    <property type="match status" value="1"/>
</dbReference>
<dbReference type="Pfam" id="PF07702">
    <property type="entry name" value="UTRA"/>
    <property type="match status" value="1"/>
</dbReference>
<dbReference type="CDD" id="cd07377">
    <property type="entry name" value="WHTH_GntR"/>
    <property type="match status" value="1"/>
</dbReference>
<dbReference type="PROSITE" id="PS50949">
    <property type="entry name" value="HTH_GNTR"/>
    <property type="match status" value="1"/>
</dbReference>
<evidence type="ECO:0000256" key="3">
    <source>
        <dbReference type="ARBA" id="ARBA00023163"/>
    </source>
</evidence>
<gene>
    <name evidence="5" type="ORF">C7B82_30865</name>
</gene>
<name>A0A2T1DSP6_9CYAN</name>